<reference evidence="1 2" key="1">
    <citation type="submission" date="2015-05" db="EMBL/GenBank/DDBJ databases">
        <title>A genomic and transcriptomic approach to investigate the blue pigment phenotype in Pseudomonas fluorescens.</title>
        <authorList>
            <person name="Andreani N.A."/>
            <person name="Cardazzo B."/>
        </authorList>
    </citation>
    <scope>NUCLEOTIDE SEQUENCE [LARGE SCALE GENOMIC DNA]</scope>
    <source>
        <strain evidence="1 2">Ps_22</strain>
    </source>
</reference>
<protein>
    <submittedName>
        <fullName evidence="1">Uncharacterized protein</fullName>
    </submittedName>
</protein>
<dbReference type="Proteomes" id="UP000061348">
    <property type="component" value="Unassembled WGS sequence"/>
</dbReference>
<comment type="caution">
    <text evidence="1">The sequence shown here is derived from an EMBL/GenBank/DDBJ whole genome shotgun (WGS) entry which is preliminary data.</text>
</comment>
<accession>A0A109LHZ2</accession>
<sequence length="30" mass="3227">MPLIMPPQLGASRMIDIAMPRDCAQSGRAV</sequence>
<evidence type="ECO:0000313" key="1">
    <source>
        <dbReference type="EMBL" id="KWV87921.1"/>
    </source>
</evidence>
<evidence type="ECO:0000313" key="2">
    <source>
        <dbReference type="Proteomes" id="UP000061348"/>
    </source>
</evidence>
<dbReference type="EMBL" id="LCYA01000058">
    <property type="protein sequence ID" value="KWV87921.1"/>
    <property type="molecule type" value="Genomic_DNA"/>
</dbReference>
<proteinExistence type="predicted"/>
<dbReference type="AlphaFoldDB" id="A0A109LHZ2"/>
<name>A0A109LHZ2_PSEFL</name>
<gene>
    <name evidence="1" type="ORF">PFLmoz3_02305</name>
</gene>
<organism evidence="1 2">
    <name type="scientific">Pseudomonas fluorescens</name>
    <dbReference type="NCBI Taxonomy" id="294"/>
    <lineage>
        <taxon>Bacteria</taxon>
        <taxon>Pseudomonadati</taxon>
        <taxon>Pseudomonadota</taxon>
        <taxon>Gammaproteobacteria</taxon>
        <taxon>Pseudomonadales</taxon>
        <taxon>Pseudomonadaceae</taxon>
        <taxon>Pseudomonas</taxon>
    </lineage>
</organism>